<evidence type="ECO:0000259" key="8">
    <source>
        <dbReference type="Pfam" id="PF25917"/>
    </source>
</evidence>
<dbReference type="GO" id="GO:0016020">
    <property type="term" value="C:membrane"/>
    <property type="evidence" value="ECO:0007669"/>
    <property type="project" value="InterPro"/>
</dbReference>
<dbReference type="PANTHER" id="PTHR32347">
    <property type="entry name" value="EFFLUX SYSTEM COMPONENT YKNX-RELATED"/>
    <property type="match status" value="1"/>
</dbReference>
<comment type="similarity">
    <text evidence="2">Belongs to the membrane fusion protein (MFP) (TC 8.A.1) family.</text>
</comment>
<feature type="transmembrane region" description="Helical" evidence="6">
    <location>
        <begin position="39"/>
        <end position="57"/>
    </location>
</feature>
<protein>
    <submittedName>
        <fullName evidence="10">HlyD family secretion protein</fullName>
    </submittedName>
</protein>
<dbReference type="Gene3D" id="2.40.30.170">
    <property type="match status" value="1"/>
</dbReference>
<feature type="domain" description="Multidrug resistance protein MdtA-like alpha-helical hairpin" evidence="7">
    <location>
        <begin position="138"/>
        <end position="214"/>
    </location>
</feature>
<feature type="domain" description="Multidrug resistance protein MdtA-like barrel-sandwich hybrid" evidence="8">
    <location>
        <begin position="91"/>
        <end position="244"/>
    </location>
</feature>
<dbReference type="EMBL" id="FZOC01000001">
    <property type="protein sequence ID" value="SNR68235.1"/>
    <property type="molecule type" value="Genomic_DNA"/>
</dbReference>
<keyword evidence="6" id="KW-1133">Transmembrane helix</keyword>
<keyword evidence="6" id="KW-0472">Membrane</keyword>
<accession>A0A238YAG9</accession>
<dbReference type="Gene3D" id="2.40.420.20">
    <property type="match status" value="1"/>
</dbReference>
<dbReference type="FunFam" id="2.40.30.170:FF:000010">
    <property type="entry name" value="Efflux RND transporter periplasmic adaptor subunit"/>
    <property type="match status" value="1"/>
</dbReference>
<dbReference type="InterPro" id="IPR006143">
    <property type="entry name" value="RND_pump_MFP"/>
</dbReference>
<evidence type="ECO:0000256" key="1">
    <source>
        <dbReference type="ARBA" id="ARBA00004196"/>
    </source>
</evidence>
<feature type="region of interest" description="Disordered" evidence="5">
    <location>
        <begin position="1"/>
        <end position="22"/>
    </location>
</feature>
<proteinExistence type="inferred from homology"/>
<evidence type="ECO:0000256" key="6">
    <source>
        <dbReference type="SAM" id="Phobius"/>
    </source>
</evidence>
<dbReference type="Pfam" id="PF25954">
    <property type="entry name" value="Beta-barrel_RND_2"/>
    <property type="match status" value="1"/>
</dbReference>
<sequence length="435" mass="45710">MPNTANPQPVHTRPPAAPRTRTQETNLNFRNMFQGKRRVAILACVLLLGLGVGWQQLRGSKSETAYKTTKAERGDISSTVTSSGTINPVVTVTVGTPVSGIIKELFADYNSPVKKGQVIAQIDPASYRAQVDQSRGSYLNAKANLDKAKVTLADAERTLRRYQNLVKDGSVSVSDYDSYATAAASAQAAVTAAQGSVDQAKGAFDQAKTNLDYTTITSPVDGIVISRAVEVGQTVTASMSTPTLFTIAQDLTKMQISATVDESDIGKIREGGEASFTVDAYPETRFTGVVTQVRNAATTVSNVVTYAVMVGVDNPELKLKPGMTANVTFTAESRQGVLKVATAALRFRPKGPNGKSLPTAKLPAGHKNVYVLRNGAPQAVAVTLGVGNDKDTEILSGALKEGDEVVLEALSASEAKTASNPLGGARGPGMGPPPR</sequence>
<dbReference type="SUPFAM" id="SSF111369">
    <property type="entry name" value="HlyD-like secretion proteins"/>
    <property type="match status" value="1"/>
</dbReference>
<dbReference type="InterPro" id="IPR058625">
    <property type="entry name" value="MdtA-like_BSH"/>
</dbReference>
<feature type="domain" description="CusB-like beta-barrel" evidence="9">
    <location>
        <begin position="256"/>
        <end position="332"/>
    </location>
</feature>
<dbReference type="NCBIfam" id="TIGR01730">
    <property type="entry name" value="RND_mfp"/>
    <property type="match status" value="1"/>
</dbReference>
<keyword evidence="6" id="KW-0812">Transmembrane</keyword>
<evidence type="ECO:0000256" key="3">
    <source>
        <dbReference type="ARBA" id="ARBA00023054"/>
    </source>
</evidence>
<keyword evidence="11" id="KW-1185">Reference proteome</keyword>
<evidence type="ECO:0000256" key="5">
    <source>
        <dbReference type="SAM" id="MobiDB-lite"/>
    </source>
</evidence>
<evidence type="ECO:0000256" key="2">
    <source>
        <dbReference type="ARBA" id="ARBA00009477"/>
    </source>
</evidence>
<name>A0A238YAG9_9BACT</name>
<evidence type="ECO:0000313" key="11">
    <source>
        <dbReference type="Proteomes" id="UP000198324"/>
    </source>
</evidence>
<organism evidence="10 11">
    <name type="scientific">Humidesulfovibrio mexicanus</name>
    <dbReference type="NCBI Taxonomy" id="147047"/>
    <lineage>
        <taxon>Bacteria</taxon>
        <taxon>Pseudomonadati</taxon>
        <taxon>Thermodesulfobacteriota</taxon>
        <taxon>Desulfovibrionia</taxon>
        <taxon>Desulfovibrionales</taxon>
        <taxon>Desulfovibrionaceae</taxon>
        <taxon>Humidesulfovibrio</taxon>
    </lineage>
</organism>
<keyword evidence="3 4" id="KW-0175">Coiled coil</keyword>
<evidence type="ECO:0000256" key="4">
    <source>
        <dbReference type="SAM" id="Coils"/>
    </source>
</evidence>
<reference evidence="10 11" key="1">
    <citation type="submission" date="2017-06" db="EMBL/GenBank/DDBJ databases">
        <authorList>
            <person name="Kim H.J."/>
            <person name="Triplett B.A."/>
        </authorList>
    </citation>
    <scope>NUCLEOTIDE SEQUENCE [LARGE SCALE GENOMIC DNA]</scope>
    <source>
        <strain evidence="10 11">DSM 13116</strain>
    </source>
</reference>
<dbReference type="AlphaFoldDB" id="A0A238YAG9"/>
<evidence type="ECO:0000259" key="7">
    <source>
        <dbReference type="Pfam" id="PF25876"/>
    </source>
</evidence>
<dbReference type="InterPro" id="IPR058624">
    <property type="entry name" value="MdtA-like_HH"/>
</dbReference>
<feature type="region of interest" description="Disordered" evidence="5">
    <location>
        <begin position="412"/>
        <end position="435"/>
    </location>
</feature>
<dbReference type="GO" id="GO:0022857">
    <property type="term" value="F:transmembrane transporter activity"/>
    <property type="evidence" value="ECO:0007669"/>
    <property type="project" value="InterPro"/>
</dbReference>
<dbReference type="Proteomes" id="UP000198324">
    <property type="component" value="Unassembled WGS sequence"/>
</dbReference>
<dbReference type="PANTHER" id="PTHR32347:SF14">
    <property type="entry name" value="EFFLUX SYSTEM COMPONENT YKNX-RELATED"/>
    <property type="match status" value="1"/>
</dbReference>
<gene>
    <name evidence="10" type="ORF">SAMN04488503_0835</name>
</gene>
<dbReference type="Pfam" id="PF25876">
    <property type="entry name" value="HH_MFP_RND"/>
    <property type="match status" value="1"/>
</dbReference>
<dbReference type="Gene3D" id="1.10.287.470">
    <property type="entry name" value="Helix hairpin bin"/>
    <property type="match status" value="1"/>
</dbReference>
<dbReference type="InterPro" id="IPR050465">
    <property type="entry name" value="UPF0194_transport"/>
</dbReference>
<evidence type="ECO:0000259" key="9">
    <source>
        <dbReference type="Pfam" id="PF25954"/>
    </source>
</evidence>
<dbReference type="InterPro" id="IPR058792">
    <property type="entry name" value="Beta-barrel_RND_2"/>
</dbReference>
<evidence type="ECO:0000313" key="10">
    <source>
        <dbReference type="EMBL" id="SNR68235.1"/>
    </source>
</evidence>
<dbReference type="Pfam" id="PF25917">
    <property type="entry name" value="BSH_RND"/>
    <property type="match status" value="1"/>
</dbReference>
<dbReference type="GO" id="GO:0030313">
    <property type="term" value="C:cell envelope"/>
    <property type="evidence" value="ECO:0007669"/>
    <property type="project" value="UniProtKB-SubCell"/>
</dbReference>
<comment type="subcellular location">
    <subcellularLocation>
        <location evidence="1">Cell envelope</location>
    </subcellularLocation>
</comment>
<feature type="coiled-coil region" evidence="4">
    <location>
        <begin position="138"/>
        <end position="165"/>
    </location>
</feature>
<dbReference type="Gene3D" id="2.40.50.100">
    <property type="match status" value="1"/>
</dbReference>